<dbReference type="CDD" id="cd17253">
    <property type="entry name" value="RMtype1_S_Eco933I-TRD2-CR2_like"/>
    <property type="match status" value="1"/>
</dbReference>
<dbReference type="Pfam" id="PF01420">
    <property type="entry name" value="Methylase_S"/>
    <property type="match status" value="2"/>
</dbReference>
<dbReference type="Proteomes" id="UP000267164">
    <property type="component" value="Chromosome"/>
</dbReference>
<proteinExistence type="inferred from homology"/>
<keyword evidence="2" id="KW-0680">Restriction system</keyword>
<dbReference type="EMBL" id="CP032568">
    <property type="protein sequence ID" value="AYF77808.1"/>
    <property type="molecule type" value="Genomic_DNA"/>
</dbReference>
<dbReference type="AlphaFoldDB" id="A0A386ZK61"/>
<dbReference type="KEGG" id="nyu:D7D52_32810"/>
<feature type="domain" description="Type I restriction modification DNA specificity" evidence="5">
    <location>
        <begin position="206"/>
        <end position="360"/>
    </location>
</feature>
<dbReference type="SUPFAM" id="SSF116734">
    <property type="entry name" value="DNA methylase specificity domain"/>
    <property type="match status" value="2"/>
</dbReference>
<evidence type="ECO:0000313" key="6">
    <source>
        <dbReference type="EMBL" id="AYF77808.1"/>
    </source>
</evidence>
<organism evidence="6 7">
    <name type="scientific">Nocardia yunnanensis</name>
    <dbReference type="NCBI Taxonomy" id="2382165"/>
    <lineage>
        <taxon>Bacteria</taxon>
        <taxon>Bacillati</taxon>
        <taxon>Actinomycetota</taxon>
        <taxon>Actinomycetes</taxon>
        <taxon>Mycobacteriales</taxon>
        <taxon>Nocardiaceae</taxon>
        <taxon>Nocardia</taxon>
    </lineage>
</organism>
<dbReference type="InterPro" id="IPR051212">
    <property type="entry name" value="Type-I_RE_S_subunit"/>
</dbReference>
<comment type="subunit">
    <text evidence="4">The methyltransferase is composed of M and S polypeptides.</text>
</comment>
<comment type="similarity">
    <text evidence="1">Belongs to the type-I restriction system S methylase family.</text>
</comment>
<sequence length="442" mass="49431">MSDLPPGWEWATFADVAEIASNLVDPADHMDSPHIAPNHIESWTGRILEYSTVAEDRVTSSKNKFIAGQLLYSKIRPYLAKVASVDFSGLCSADMYPINSYINRTYLKWWMLTPAFTASVIKHQGRSVLPKINAAALRTIPIPIPPVAEQQRIVATLEGNLSRLDAGIENAVQATRRVEKLWSATLEGARSGELVGLITAPRERLIGDLAEVQGGIQKQPKRKPVNNKYPFLRVANVSRGDLILNDVHEVELFDGEIDKFRLAAGDLLVVEGNGSADQIGRAAMWHGEIADCVHQNHLIRVRPGRELNPRYLEIVWNSPTTARALRQVAGSTSGLLTLSVAKLKALSIPVPAMEEQERIVAEYDIWRGRVEHARMATDVVMRRADRLRRSILAEAFAGRLVPQDPKDEPASVLLERIRFERFAHQKSKRTRRMKTTNQETLL</sequence>
<gene>
    <name evidence="6" type="ORF">D7D52_32810</name>
</gene>
<keyword evidence="7" id="KW-1185">Reference proteome</keyword>
<evidence type="ECO:0000259" key="5">
    <source>
        <dbReference type="Pfam" id="PF01420"/>
    </source>
</evidence>
<feature type="domain" description="Type I restriction modification DNA specificity" evidence="5">
    <location>
        <begin position="7"/>
        <end position="170"/>
    </location>
</feature>
<keyword evidence="3" id="KW-0238">DNA-binding</keyword>
<dbReference type="Gene3D" id="3.90.220.20">
    <property type="entry name" value="DNA methylase specificity domains"/>
    <property type="match status" value="2"/>
</dbReference>
<reference evidence="6 7" key="1">
    <citation type="submission" date="2018-09" db="EMBL/GenBank/DDBJ databases">
        <title>Nocardia yunnanensis sp. nov., an actinomycete isolated from a soil sample.</title>
        <authorList>
            <person name="Zhang J."/>
        </authorList>
    </citation>
    <scope>NUCLEOTIDE SEQUENCE [LARGE SCALE GENOMIC DNA]</scope>
    <source>
        <strain evidence="6 7">CFHS0054</strain>
    </source>
</reference>
<dbReference type="CDD" id="cd16961">
    <property type="entry name" value="RMtype1_S_TRD-CR_like"/>
    <property type="match status" value="1"/>
</dbReference>
<name>A0A386ZK61_9NOCA</name>
<dbReference type="InterPro" id="IPR044946">
    <property type="entry name" value="Restrct_endonuc_typeI_TRD_sf"/>
</dbReference>
<dbReference type="PANTHER" id="PTHR43140:SF1">
    <property type="entry name" value="TYPE I RESTRICTION ENZYME ECOKI SPECIFICITY SUBUNIT"/>
    <property type="match status" value="1"/>
</dbReference>
<evidence type="ECO:0000313" key="7">
    <source>
        <dbReference type="Proteomes" id="UP000267164"/>
    </source>
</evidence>
<dbReference type="OrthoDB" id="3197085at2"/>
<dbReference type="RefSeq" id="WP_120742639.1">
    <property type="nucleotide sequence ID" value="NZ_CP032568.1"/>
</dbReference>
<dbReference type="GO" id="GO:0003677">
    <property type="term" value="F:DNA binding"/>
    <property type="evidence" value="ECO:0007669"/>
    <property type="project" value="UniProtKB-KW"/>
</dbReference>
<evidence type="ECO:0000256" key="2">
    <source>
        <dbReference type="ARBA" id="ARBA00022747"/>
    </source>
</evidence>
<accession>A0A386ZK61</accession>
<evidence type="ECO:0000256" key="4">
    <source>
        <dbReference type="ARBA" id="ARBA00038652"/>
    </source>
</evidence>
<dbReference type="GO" id="GO:0009307">
    <property type="term" value="P:DNA restriction-modification system"/>
    <property type="evidence" value="ECO:0007669"/>
    <property type="project" value="UniProtKB-KW"/>
</dbReference>
<evidence type="ECO:0000256" key="3">
    <source>
        <dbReference type="ARBA" id="ARBA00023125"/>
    </source>
</evidence>
<dbReference type="InterPro" id="IPR000055">
    <property type="entry name" value="Restrct_endonuc_typeI_TRD"/>
</dbReference>
<protein>
    <recommendedName>
        <fullName evidence="5">Type I restriction modification DNA specificity domain-containing protein</fullName>
    </recommendedName>
</protein>
<dbReference type="REBASE" id="274667">
    <property type="entry name" value="S.Nsp54ORF32805P"/>
</dbReference>
<evidence type="ECO:0000256" key="1">
    <source>
        <dbReference type="ARBA" id="ARBA00010923"/>
    </source>
</evidence>
<dbReference type="PANTHER" id="PTHR43140">
    <property type="entry name" value="TYPE-1 RESTRICTION ENZYME ECOKI SPECIFICITY PROTEIN"/>
    <property type="match status" value="1"/>
</dbReference>